<evidence type="ECO:0000259" key="3">
    <source>
        <dbReference type="Pfam" id="PF00884"/>
    </source>
</evidence>
<keyword evidence="2" id="KW-0378">Hydrolase</keyword>
<dbReference type="PANTHER" id="PTHR42693">
    <property type="entry name" value="ARYLSULFATASE FAMILY MEMBER"/>
    <property type="match status" value="1"/>
</dbReference>
<dbReference type="InterPro" id="IPR050738">
    <property type="entry name" value="Sulfatase"/>
</dbReference>
<proteinExistence type="inferred from homology"/>
<name>A0ABT4JJ90_9BACT</name>
<dbReference type="Gene3D" id="3.30.1120.10">
    <property type="match status" value="1"/>
</dbReference>
<accession>A0ABT4JJ90</accession>
<dbReference type="SUPFAM" id="SSF53649">
    <property type="entry name" value="Alkaline phosphatase-like"/>
    <property type="match status" value="1"/>
</dbReference>
<comment type="similarity">
    <text evidence="1">Belongs to the sulfatase family.</text>
</comment>
<evidence type="ECO:0000313" key="4">
    <source>
        <dbReference type="EMBL" id="MCZ2475919.1"/>
    </source>
</evidence>
<gene>
    <name evidence="4" type="ORF">G9H61_10700</name>
</gene>
<organism evidence="4 5">
    <name type="scientific">Aquirufa ecclesiirivi</name>
    <dbReference type="NCBI Taxonomy" id="2715124"/>
    <lineage>
        <taxon>Bacteria</taxon>
        <taxon>Pseudomonadati</taxon>
        <taxon>Bacteroidota</taxon>
        <taxon>Cytophagia</taxon>
        <taxon>Cytophagales</taxon>
        <taxon>Flectobacillaceae</taxon>
        <taxon>Aquirufa</taxon>
    </lineage>
</organism>
<evidence type="ECO:0000256" key="1">
    <source>
        <dbReference type="ARBA" id="ARBA00008779"/>
    </source>
</evidence>
<keyword evidence="5" id="KW-1185">Reference proteome</keyword>
<protein>
    <submittedName>
        <fullName evidence="4">Sulfatase-like hydrolase/transferase</fullName>
    </submittedName>
</protein>
<evidence type="ECO:0000256" key="2">
    <source>
        <dbReference type="ARBA" id="ARBA00022801"/>
    </source>
</evidence>
<comment type="caution">
    <text evidence="4">The sequence shown here is derived from an EMBL/GenBank/DDBJ whole genome shotgun (WGS) entry which is preliminary data.</text>
</comment>
<dbReference type="PANTHER" id="PTHR42693:SF53">
    <property type="entry name" value="ENDO-4-O-SULFATASE"/>
    <property type="match status" value="1"/>
</dbReference>
<reference evidence="4 5" key="1">
    <citation type="submission" date="2020-03" db="EMBL/GenBank/DDBJ databases">
        <authorList>
            <person name="Pitt A."/>
            <person name="Hahn M.W."/>
        </authorList>
    </citation>
    <scope>NUCLEOTIDE SEQUENCE [LARGE SCALE GENOMIC DNA]</scope>
    <source>
        <strain evidence="4 5">5A-MARBSE</strain>
    </source>
</reference>
<sequence length="451" mass="51447">MHVKKSFFVILLSLLTGVSLLGQHKKPNVLIILTDDQGYHDVSYYNTKDLNTPNIDKLREDGMRLDYFYANSPVCAPTRASLMSGRYPDFVGVPGLIRSHPENSWGYLDPRTILLPSSLKKLNYHTAHIGKWNLGLESPNLPNEKGFDYFHGWLEDMMDDYWTHLRHGKNFMRLNTNKIEPVGHATDLFTQWSVDYIHQQAKSKDPFFLYLAYNAPHFPVQPPKEWLDKVLLKNPGISEKRAKLVAFIEHLDDGIGKVIDALKQSGQYENTIIVFTSDNGGHLPDLANNGGLRDGKQSMYEGGLRVPTVISWPIKIPKGSYSNAVNLSMDIFPTIMELVGGKMDHRIEGRSFAKTLLNKSDDSIERPIYFTRREGGILYGGKAYHALRLGQWKLLQNSPFQPYELYDLKNDPLEKNNLVNTNPEMVKKLNTILMTYIQQGGNTPWQKPVNR</sequence>
<dbReference type="Proteomes" id="UP001321186">
    <property type="component" value="Unassembled WGS sequence"/>
</dbReference>
<dbReference type="EMBL" id="JAANOH010000004">
    <property type="protein sequence ID" value="MCZ2475919.1"/>
    <property type="molecule type" value="Genomic_DNA"/>
</dbReference>
<feature type="domain" description="Sulfatase N-terminal" evidence="3">
    <location>
        <begin position="27"/>
        <end position="340"/>
    </location>
</feature>
<dbReference type="InterPro" id="IPR017850">
    <property type="entry name" value="Alkaline_phosphatase_core_sf"/>
</dbReference>
<dbReference type="Gene3D" id="3.40.720.10">
    <property type="entry name" value="Alkaline Phosphatase, subunit A"/>
    <property type="match status" value="1"/>
</dbReference>
<evidence type="ECO:0000313" key="5">
    <source>
        <dbReference type="Proteomes" id="UP001321186"/>
    </source>
</evidence>
<dbReference type="InterPro" id="IPR000917">
    <property type="entry name" value="Sulfatase_N"/>
</dbReference>
<dbReference type="Pfam" id="PF00884">
    <property type="entry name" value="Sulfatase"/>
    <property type="match status" value="1"/>
</dbReference>